<dbReference type="PANTHER" id="PTHR37424">
    <property type="entry name" value="BACTERIOFERRITIN-ASSOCIATED FERREDOXIN"/>
    <property type="match status" value="1"/>
</dbReference>
<evidence type="ECO:0000256" key="2">
    <source>
        <dbReference type="ARBA" id="ARBA00022714"/>
    </source>
</evidence>
<dbReference type="Gene3D" id="1.10.10.1100">
    <property type="entry name" value="BFD-like [2Fe-2S]-binding domain"/>
    <property type="match status" value="1"/>
</dbReference>
<dbReference type="EMBL" id="VIFK01000132">
    <property type="protein sequence ID" value="TQE98813.1"/>
    <property type="molecule type" value="Genomic_DNA"/>
</dbReference>
<dbReference type="InterPro" id="IPR007419">
    <property type="entry name" value="BFD-like_2Fe2S-bd_dom"/>
</dbReference>
<proteinExistence type="inferred from homology"/>
<sequence length="112" mass="11840">MYVCLCHSITDQDIRTAVARNGARTMRDLRLSLGLCACCGRCGEEALATLKRARNALRATEVRIELPSAPGAHQGGPPGCAHAAERVRLTEKPAGDACASQVNVVTAIDPQN</sequence>
<evidence type="ECO:0000256" key="3">
    <source>
        <dbReference type="ARBA" id="ARBA00022723"/>
    </source>
</evidence>
<dbReference type="AlphaFoldDB" id="A0A540VRL5"/>
<evidence type="ECO:0000256" key="9">
    <source>
        <dbReference type="ARBA" id="ARBA00046332"/>
    </source>
</evidence>
<evidence type="ECO:0000256" key="1">
    <source>
        <dbReference type="ARBA" id="ARBA00022448"/>
    </source>
</evidence>
<evidence type="ECO:0000313" key="11">
    <source>
        <dbReference type="EMBL" id="TQE98813.1"/>
    </source>
</evidence>
<evidence type="ECO:0000256" key="6">
    <source>
        <dbReference type="ARBA" id="ARBA00023014"/>
    </source>
</evidence>
<evidence type="ECO:0000256" key="8">
    <source>
        <dbReference type="ARBA" id="ARBA00039386"/>
    </source>
</evidence>
<keyword evidence="6" id="KW-0411">Iron-sulfur</keyword>
<comment type="cofactor">
    <cofactor evidence="7">
        <name>[2Fe-2S] cluster</name>
        <dbReference type="ChEBI" id="CHEBI:190135"/>
    </cofactor>
</comment>
<organism evidence="11 12">
    <name type="scientific">Spiribacter salinus</name>
    <dbReference type="NCBI Taxonomy" id="1335746"/>
    <lineage>
        <taxon>Bacteria</taxon>
        <taxon>Pseudomonadati</taxon>
        <taxon>Pseudomonadota</taxon>
        <taxon>Gammaproteobacteria</taxon>
        <taxon>Chromatiales</taxon>
        <taxon>Ectothiorhodospiraceae</taxon>
        <taxon>Spiribacter</taxon>
    </lineage>
</organism>
<gene>
    <name evidence="11" type="ORF">FKY71_11860</name>
</gene>
<dbReference type="InterPro" id="IPR041854">
    <property type="entry name" value="BFD-like_2Fe2S-bd_dom_sf"/>
</dbReference>
<evidence type="ECO:0000256" key="4">
    <source>
        <dbReference type="ARBA" id="ARBA00022982"/>
    </source>
</evidence>
<comment type="similarity">
    <text evidence="9">Belongs to the Bfd family.</text>
</comment>
<dbReference type="GO" id="GO:0051537">
    <property type="term" value="F:2 iron, 2 sulfur cluster binding"/>
    <property type="evidence" value="ECO:0007669"/>
    <property type="project" value="UniProtKB-KW"/>
</dbReference>
<dbReference type="Proteomes" id="UP000315400">
    <property type="component" value="Unassembled WGS sequence"/>
</dbReference>
<accession>A0A540VRL5</accession>
<evidence type="ECO:0000313" key="12">
    <source>
        <dbReference type="Proteomes" id="UP000315400"/>
    </source>
</evidence>
<comment type="caution">
    <text evidence="11">The sequence shown here is derived from an EMBL/GenBank/DDBJ whole genome shotgun (WGS) entry which is preliminary data.</text>
</comment>
<dbReference type="GO" id="GO:0046872">
    <property type="term" value="F:metal ion binding"/>
    <property type="evidence" value="ECO:0007669"/>
    <property type="project" value="UniProtKB-KW"/>
</dbReference>
<feature type="domain" description="BFD-like [2Fe-2S]-binding" evidence="10">
    <location>
        <begin position="2"/>
        <end position="51"/>
    </location>
</feature>
<keyword evidence="3" id="KW-0479">Metal-binding</keyword>
<reference evidence="11 12" key="1">
    <citation type="submission" date="2019-06" db="EMBL/GenBank/DDBJ databases">
        <title>Metagenome assembled Genome of Spiribacter salinus SL48-SHIP from the microbial mat of Salt Lake 48 (Novosibirsk region, Russia).</title>
        <authorList>
            <person name="Shipova A."/>
            <person name="Rozanov A.S."/>
            <person name="Bryanskaya A.V."/>
            <person name="Peltek S.E."/>
        </authorList>
    </citation>
    <scope>NUCLEOTIDE SEQUENCE [LARGE SCALE GENOMIC DNA]</scope>
    <source>
        <strain evidence="11">SL48-SHIP-2</strain>
    </source>
</reference>
<keyword evidence="1" id="KW-0813">Transport</keyword>
<keyword evidence="5" id="KW-0408">Iron</keyword>
<evidence type="ECO:0000256" key="7">
    <source>
        <dbReference type="ARBA" id="ARBA00034078"/>
    </source>
</evidence>
<evidence type="ECO:0000256" key="5">
    <source>
        <dbReference type="ARBA" id="ARBA00023004"/>
    </source>
</evidence>
<keyword evidence="4" id="KW-0249">Electron transport</keyword>
<dbReference type="Pfam" id="PF04324">
    <property type="entry name" value="Fer2_BFD"/>
    <property type="match status" value="1"/>
</dbReference>
<name>A0A540VRL5_9GAMM</name>
<dbReference type="InterPro" id="IPR052371">
    <property type="entry name" value="BFD-associated_ferredoxin"/>
</dbReference>
<dbReference type="PANTHER" id="PTHR37424:SF1">
    <property type="entry name" value="BACTERIOFERRITIN-ASSOCIATED FERREDOXIN"/>
    <property type="match status" value="1"/>
</dbReference>
<evidence type="ECO:0000259" key="10">
    <source>
        <dbReference type="Pfam" id="PF04324"/>
    </source>
</evidence>
<protein>
    <recommendedName>
        <fullName evidence="8">Bacterioferritin-associated ferredoxin</fullName>
    </recommendedName>
</protein>
<keyword evidence="2" id="KW-0001">2Fe-2S</keyword>